<dbReference type="GO" id="GO:0005524">
    <property type="term" value="F:ATP binding"/>
    <property type="evidence" value="ECO:0007669"/>
    <property type="project" value="UniProtKB-KW"/>
</dbReference>
<dbReference type="Pfam" id="PF13947">
    <property type="entry name" value="GUB_WAK_bind"/>
    <property type="match status" value="2"/>
</dbReference>
<dbReference type="SMART" id="SM00181">
    <property type="entry name" value="EGF"/>
    <property type="match status" value="3"/>
</dbReference>
<dbReference type="SUPFAM" id="SSF56112">
    <property type="entry name" value="Protein kinase-like (PK-like)"/>
    <property type="match status" value="1"/>
</dbReference>
<dbReference type="AlphaFoldDB" id="A0AAD8NAU6"/>
<feature type="domain" description="Protein kinase" evidence="17">
    <location>
        <begin position="656"/>
        <end position="930"/>
    </location>
</feature>
<keyword evidence="6" id="KW-0547">Nucleotide-binding</keyword>
<dbReference type="InterPro" id="IPR008271">
    <property type="entry name" value="Ser/Thr_kinase_AS"/>
</dbReference>
<gene>
    <name evidence="18" type="ORF">POM88_000468</name>
</gene>
<feature type="signal peptide" evidence="16">
    <location>
        <begin position="1"/>
        <end position="22"/>
    </location>
</feature>
<keyword evidence="18" id="KW-0675">Receptor</keyword>
<dbReference type="CDD" id="cd14066">
    <property type="entry name" value="STKc_IRAK"/>
    <property type="match status" value="1"/>
</dbReference>
<keyword evidence="12" id="KW-0325">Glycoprotein</keyword>
<name>A0AAD8NAU6_9APIA</name>
<evidence type="ECO:0000256" key="6">
    <source>
        <dbReference type="ARBA" id="ARBA00022741"/>
    </source>
</evidence>
<comment type="caution">
    <text evidence="18">The sequence shown here is derived from an EMBL/GenBank/DDBJ whole genome shotgun (WGS) entry which is preliminary data.</text>
</comment>
<dbReference type="InterPro" id="IPR000742">
    <property type="entry name" value="EGF"/>
</dbReference>
<accession>A0AAD8NAU6</accession>
<reference evidence="18" key="2">
    <citation type="submission" date="2023-05" db="EMBL/GenBank/DDBJ databases">
        <authorList>
            <person name="Schelkunov M.I."/>
        </authorList>
    </citation>
    <scope>NUCLEOTIDE SEQUENCE</scope>
    <source>
        <strain evidence="18">Hsosn_3</strain>
        <tissue evidence="18">Leaf</tissue>
    </source>
</reference>
<dbReference type="FunFam" id="3.30.200.20:FF:000043">
    <property type="entry name" value="Wall-associated receptor kinase 2"/>
    <property type="match status" value="1"/>
</dbReference>
<evidence type="ECO:0000256" key="9">
    <source>
        <dbReference type="ARBA" id="ARBA00022989"/>
    </source>
</evidence>
<evidence type="ECO:0000313" key="19">
    <source>
        <dbReference type="Proteomes" id="UP001237642"/>
    </source>
</evidence>
<evidence type="ECO:0000256" key="7">
    <source>
        <dbReference type="ARBA" id="ARBA00022777"/>
    </source>
</evidence>
<keyword evidence="19" id="KW-1185">Reference proteome</keyword>
<keyword evidence="2" id="KW-0723">Serine/threonine-protein kinase</keyword>
<sequence>MAIQLVLQIIVLVLLFIQQASAQNSSVAKPGCQEKCGNVTISYPFGITTDCSAEKRFEINCNTTLNPPKPFLSYSNLEVLNISVLEGTIHVNNPVLKDCTNESKIEQVISFHPFDYSTTENRFTALGCNSLAFMTQNGSNNIGGCTSFCNNNTAKQNSCVGINCCQITIPPVFNQFNTSLKSTKSGDSGPQCRYAFIADQNWFGNLTDIYSVQHMENVPAVLDWKLSRPCSYGDNRLCSENAGCDSLEGTGTSCSCYPGYAGNPYLWDGCQGIAKAGCPDKCGNVSIPYPFGIGACSAEKTFEIHCNTTLNPPKPFLNYFRNLEVLNISVTEGTIHVNSPVLKDCMNESKMEQVISLYHPLNYSVTQNRFTALGCDSLAFMTQNGSNIGGCIPFCNNNTRKQNSCIGINCCQITIPPVFNQFNTSLKSTKYGDSGPQCRYAFIADQNWFGNLTDIYSVELLEQVPAVLDWKLNRPCIFGNNRLCSEYGYCDSSEGTGIFSSCSCSPGYAGNPYLRYSLDGCRAIDFCAPPYNHSCQQICNSAPYEETYYCSCKPGWEKSGLHNCVTKYSNSKKKKKKALIVLAIASGSGLGVLLVMAVTWWLCKALKRRKKRKLKERNFKRNGGLLLRQQVSSSEGNIDTTQLFTSKELAMATDHYHKDRILGQGGQGTVYKGMMTDGRIVAVKKSKIEDESKLDHFINEVVLLSKINHRNIVKLYGCCLETDVPLLVYEFIPNGTLFDYIHDYNEDFPLTWDIRVRIATEIAGALFYLHSVASIPIFHRDIKSVNVLLDGKFRAKMGDFGTSKSIAIDQTHMTTRVQGTFGYLDPEYFQSSQYTDKSDVYSFGVVLVELLTGQKPILAPRSDDEGRSLATYFILTMEENRIFDILDPRIGKEDRKEEITAFANIAYRCLNLNGRKRPTMKQVAAELESINMSYKSPTAEQHYEEFEYPVTDQLNGLWDLTSTSMSFSTSNSVKVDVEPLVGK</sequence>
<dbReference type="EMBL" id="JAUIZM010000001">
    <property type="protein sequence ID" value="KAK1400863.1"/>
    <property type="molecule type" value="Genomic_DNA"/>
</dbReference>
<evidence type="ECO:0000256" key="2">
    <source>
        <dbReference type="ARBA" id="ARBA00022527"/>
    </source>
</evidence>
<evidence type="ECO:0000259" key="17">
    <source>
        <dbReference type="PROSITE" id="PS50011"/>
    </source>
</evidence>
<organism evidence="18 19">
    <name type="scientific">Heracleum sosnowskyi</name>
    <dbReference type="NCBI Taxonomy" id="360622"/>
    <lineage>
        <taxon>Eukaryota</taxon>
        <taxon>Viridiplantae</taxon>
        <taxon>Streptophyta</taxon>
        <taxon>Embryophyta</taxon>
        <taxon>Tracheophyta</taxon>
        <taxon>Spermatophyta</taxon>
        <taxon>Magnoliopsida</taxon>
        <taxon>eudicotyledons</taxon>
        <taxon>Gunneridae</taxon>
        <taxon>Pentapetalae</taxon>
        <taxon>asterids</taxon>
        <taxon>campanulids</taxon>
        <taxon>Apiales</taxon>
        <taxon>Apiaceae</taxon>
        <taxon>Apioideae</taxon>
        <taxon>apioid superclade</taxon>
        <taxon>Tordylieae</taxon>
        <taxon>Tordyliinae</taxon>
        <taxon>Heracleum</taxon>
    </lineage>
</organism>
<dbReference type="Gene3D" id="1.10.510.10">
    <property type="entry name" value="Transferase(Phosphotransferase) domain 1"/>
    <property type="match status" value="1"/>
</dbReference>
<evidence type="ECO:0000256" key="12">
    <source>
        <dbReference type="ARBA" id="ARBA00023180"/>
    </source>
</evidence>
<comment type="catalytic activity">
    <reaction evidence="14">
        <text>L-threonyl-[protein] + ATP = O-phospho-L-threonyl-[protein] + ADP + H(+)</text>
        <dbReference type="Rhea" id="RHEA:46608"/>
        <dbReference type="Rhea" id="RHEA-COMP:11060"/>
        <dbReference type="Rhea" id="RHEA-COMP:11605"/>
        <dbReference type="ChEBI" id="CHEBI:15378"/>
        <dbReference type="ChEBI" id="CHEBI:30013"/>
        <dbReference type="ChEBI" id="CHEBI:30616"/>
        <dbReference type="ChEBI" id="CHEBI:61977"/>
        <dbReference type="ChEBI" id="CHEBI:456216"/>
    </reaction>
</comment>
<dbReference type="PROSITE" id="PS50011">
    <property type="entry name" value="PROTEIN_KINASE_DOM"/>
    <property type="match status" value="1"/>
</dbReference>
<evidence type="ECO:0000313" key="18">
    <source>
        <dbReference type="EMBL" id="KAK1400863.1"/>
    </source>
</evidence>
<evidence type="ECO:0000256" key="5">
    <source>
        <dbReference type="ARBA" id="ARBA00022729"/>
    </source>
</evidence>
<keyword evidence="10 15" id="KW-0472">Membrane</keyword>
<evidence type="ECO:0000256" key="15">
    <source>
        <dbReference type="SAM" id="Phobius"/>
    </source>
</evidence>
<evidence type="ECO:0000256" key="3">
    <source>
        <dbReference type="ARBA" id="ARBA00022679"/>
    </source>
</evidence>
<keyword evidence="9 15" id="KW-1133">Transmembrane helix</keyword>
<keyword evidence="3" id="KW-0808">Transferase</keyword>
<comment type="subcellular location">
    <subcellularLocation>
        <location evidence="1">Membrane</location>
        <topology evidence="1">Single-pass type I membrane protein</topology>
    </subcellularLocation>
</comment>
<dbReference type="GO" id="GO:0007166">
    <property type="term" value="P:cell surface receptor signaling pathway"/>
    <property type="evidence" value="ECO:0007669"/>
    <property type="project" value="InterPro"/>
</dbReference>
<dbReference type="GO" id="GO:0004674">
    <property type="term" value="F:protein serine/threonine kinase activity"/>
    <property type="evidence" value="ECO:0007669"/>
    <property type="project" value="UniProtKB-KW"/>
</dbReference>
<dbReference type="PANTHER" id="PTHR27005">
    <property type="entry name" value="WALL-ASSOCIATED RECEPTOR KINASE-LIKE 21"/>
    <property type="match status" value="1"/>
</dbReference>
<keyword evidence="11" id="KW-1015">Disulfide bond</keyword>
<dbReference type="PROSITE" id="PS00108">
    <property type="entry name" value="PROTEIN_KINASE_ST"/>
    <property type="match status" value="1"/>
</dbReference>
<comment type="catalytic activity">
    <reaction evidence="13">
        <text>L-seryl-[protein] + ATP = O-phospho-L-seryl-[protein] + ADP + H(+)</text>
        <dbReference type="Rhea" id="RHEA:17989"/>
        <dbReference type="Rhea" id="RHEA-COMP:9863"/>
        <dbReference type="Rhea" id="RHEA-COMP:11604"/>
        <dbReference type="ChEBI" id="CHEBI:15378"/>
        <dbReference type="ChEBI" id="CHEBI:29999"/>
        <dbReference type="ChEBI" id="CHEBI:30616"/>
        <dbReference type="ChEBI" id="CHEBI:83421"/>
        <dbReference type="ChEBI" id="CHEBI:456216"/>
    </reaction>
</comment>
<feature type="transmembrane region" description="Helical" evidence="15">
    <location>
        <begin position="578"/>
        <end position="603"/>
    </location>
</feature>
<proteinExistence type="predicted"/>
<keyword evidence="7 18" id="KW-0418">Kinase</keyword>
<dbReference type="InterPro" id="IPR025287">
    <property type="entry name" value="WAK_GUB"/>
</dbReference>
<feature type="chain" id="PRO_5042010195" evidence="16">
    <location>
        <begin position="23"/>
        <end position="983"/>
    </location>
</feature>
<dbReference type="InterPro" id="IPR000719">
    <property type="entry name" value="Prot_kinase_dom"/>
</dbReference>
<keyword evidence="4 15" id="KW-0812">Transmembrane</keyword>
<keyword evidence="8" id="KW-0067">ATP-binding</keyword>
<evidence type="ECO:0000256" key="8">
    <source>
        <dbReference type="ARBA" id="ARBA00022840"/>
    </source>
</evidence>
<protein>
    <submittedName>
        <fullName evidence="18">Wall-associated receptor kinase-like 1</fullName>
    </submittedName>
</protein>
<dbReference type="FunFam" id="1.10.510.10:FF:000084">
    <property type="entry name" value="Wall-associated receptor kinase 2"/>
    <property type="match status" value="1"/>
</dbReference>
<dbReference type="PANTHER" id="PTHR27005:SF515">
    <property type="entry name" value="WALL-ASSOCIATED RECEPTOR KINASE-LIKE 10-RELATED"/>
    <property type="match status" value="1"/>
</dbReference>
<evidence type="ECO:0000256" key="13">
    <source>
        <dbReference type="ARBA" id="ARBA00047558"/>
    </source>
</evidence>
<evidence type="ECO:0000256" key="4">
    <source>
        <dbReference type="ARBA" id="ARBA00022692"/>
    </source>
</evidence>
<dbReference type="SMART" id="SM00220">
    <property type="entry name" value="S_TKc"/>
    <property type="match status" value="1"/>
</dbReference>
<dbReference type="InterPro" id="IPR011009">
    <property type="entry name" value="Kinase-like_dom_sf"/>
</dbReference>
<evidence type="ECO:0000256" key="10">
    <source>
        <dbReference type="ARBA" id="ARBA00023136"/>
    </source>
</evidence>
<evidence type="ECO:0000256" key="1">
    <source>
        <dbReference type="ARBA" id="ARBA00004479"/>
    </source>
</evidence>
<dbReference type="Proteomes" id="UP001237642">
    <property type="component" value="Unassembled WGS sequence"/>
</dbReference>
<dbReference type="GO" id="GO:0005886">
    <property type="term" value="C:plasma membrane"/>
    <property type="evidence" value="ECO:0007669"/>
    <property type="project" value="TreeGrafter"/>
</dbReference>
<keyword evidence="5 16" id="KW-0732">Signal</keyword>
<dbReference type="Pfam" id="PF00069">
    <property type="entry name" value="Pkinase"/>
    <property type="match status" value="1"/>
</dbReference>
<dbReference type="Gene3D" id="3.30.200.20">
    <property type="entry name" value="Phosphorylase Kinase, domain 1"/>
    <property type="match status" value="1"/>
</dbReference>
<evidence type="ECO:0000256" key="16">
    <source>
        <dbReference type="SAM" id="SignalP"/>
    </source>
</evidence>
<dbReference type="PROSITE" id="PS01186">
    <property type="entry name" value="EGF_2"/>
    <property type="match status" value="1"/>
</dbReference>
<dbReference type="InterPro" id="IPR045274">
    <property type="entry name" value="WAK-like"/>
</dbReference>
<dbReference type="GO" id="GO:0030247">
    <property type="term" value="F:polysaccharide binding"/>
    <property type="evidence" value="ECO:0007669"/>
    <property type="project" value="InterPro"/>
</dbReference>
<evidence type="ECO:0000256" key="11">
    <source>
        <dbReference type="ARBA" id="ARBA00023157"/>
    </source>
</evidence>
<reference evidence="18" key="1">
    <citation type="submission" date="2023-02" db="EMBL/GenBank/DDBJ databases">
        <title>Genome of toxic invasive species Heracleum sosnowskyi carries increased number of genes despite the absence of recent whole-genome duplications.</title>
        <authorList>
            <person name="Schelkunov M."/>
            <person name="Shtratnikova V."/>
            <person name="Makarenko M."/>
            <person name="Klepikova A."/>
            <person name="Omelchenko D."/>
            <person name="Novikova G."/>
            <person name="Obukhova E."/>
            <person name="Bogdanov V."/>
            <person name="Penin A."/>
            <person name="Logacheva M."/>
        </authorList>
    </citation>
    <scope>NUCLEOTIDE SEQUENCE</scope>
    <source>
        <strain evidence="18">Hsosn_3</strain>
        <tissue evidence="18">Leaf</tissue>
    </source>
</reference>
<evidence type="ECO:0000256" key="14">
    <source>
        <dbReference type="ARBA" id="ARBA00047951"/>
    </source>
</evidence>